<dbReference type="STRING" id="477690.SAMN05216474_2750"/>
<accession>A0A1I7BEM9</accession>
<evidence type="ECO:0000313" key="3">
    <source>
        <dbReference type="Proteomes" id="UP000236454"/>
    </source>
</evidence>
<evidence type="ECO:0000256" key="1">
    <source>
        <dbReference type="SAM" id="Phobius"/>
    </source>
</evidence>
<proteinExistence type="predicted"/>
<dbReference type="EMBL" id="FPAS01000005">
    <property type="protein sequence ID" value="SFT85653.1"/>
    <property type="molecule type" value="Genomic_DNA"/>
</dbReference>
<gene>
    <name evidence="2" type="ORF">SAMN05216474_2750</name>
</gene>
<dbReference type="AlphaFoldDB" id="A0A1I7BEM9"/>
<keyword evidence="3" id="KW-1185">Reference proteome</keyword>
<reference evidence="2 3" key="1">
    <citation type="submission" date="2016-10" db="EMBL/GenBank/DDBJ databases">
        <authorList>
            <person name="de Groot N.N."/>
        </authorList>
    </citation>
    <scope>NUCLEOTIDE SEQUENCE [LARGE SCALE GENOMIC DNA]</scope>
    <source>
        <strain evidence="2 3">CGMCC 1.7005</strain>
    </source>
</reference>
<dbReference type="Proteomes" id="UP000236454">
    <property type="component" value="Unassembled WGS sequence"/>
</dbReference>
<protein>
    <submittedName>
        <fullName evidence="2">Uncharacterized protein</fullName>
    </submittedName>
</protein>
<name>A0A1I7BEM9_9FLAO</name>
<keyword evidence="1" id="KW-1133">Transmembrane helix</keyword>
<keyword evidence="1" id="KW-0472">Membrane</keyword>
<dbReference type="RefSeq" id="WP_090251722.1">
    <property type="nucleotide sequence ID" value="NZ_FPAS01000005.1"/>
</dbReference>
<organism evidence="2 3">
    <name type="scientific">Lishizhenia tianjinensis</name>
    <dbReference type="NCBI Taxonomy" id="477690"/>
    <lineage>
        <taxon>Bacteria</taxon>
        <taxon>Pseudomonadati</taxon>
        <taxon>Bacteroidota</taxon>
        <taxon>Flavobacteriia</taxon>
        <taxon>Flavobacteriales</taxon>
        <taxon>Crocinitomicaceae</taxon>
        <taxon>Lishizhenia</taxon>
    </lineage>
</organism>
<evidence type="ECO:0000313" key="2">
    <source>
        <dbReference type="EMBL" id="SFT85653.1"/>
    </source>
</evidence>
<feature type="transmembrane region" description="Helical" evidence="1">
    <location>
        <begin position="45"/>
        <end position="62"/>
    </location>
</feature>
<keyword evidence="1" id="KW-0812">Transmembrane</keyword>
<sequence length="66" mass="7691">MYKWEGQIDSDSISTVKGNAQFHWASVDSLSIPSDLAETVEWSNYIYLILFVAIIYIFYHLMRKKG</sequence>